<sequence>MENQFASPVTCAPDWWRSSFPHIDGELVCVTCDVRSRFMKNQFDVRFRLMENQFASPVTSARDWWRSSFPHVCCALQIGGEPVCDTFDVRSRLIENQFASPVLCAPD</sequence>
<organism evidence="1 2">
    <name type="scientific">Elysia crispata</name>
    <name type="common">lettuce slug</name>
    <dbReference type="NCBI Taxonomy" id="231223"/>
    <lineage>
        <taxon>Eukaryota</taxon>
        <taxon>Metazoa</taxon>
        <taxon>Spiralia</taxon>
        <taxon>Lophotrochozoa</taxon>
        <taxon>Mollusca</taxon>
        <taxon>Gastropoda</taxon>
        <taxon>Heterobranchia</taxon>
        <taxon>Euthyneura</taxon>
        <taxon>Panpulmonata</taxon>
        <taxon>Sacoglossa</taxon>
        <taxon>Placobranchoidea</taxon>
        <taxon>Plakobranchidae</taxon>
        <taxon>Elysia</taxon>
    </lineage>
</organism>
<dbReference type="Proteomes" id="UP001283361">
    <property type="component" value="Unassembled WGS sequence"/>
</dbReference>
<accession>A0AAE1ED41</accession>
<proteinExistence type="predicted"/>
<name>A0AAE1ED41_9GAST</name>
<dbReference type="AlphaFoldDB" id="A0AAE1ED41"/>
<evidence type="ECO:0000313" key="1">
    <source>
        <dbReference type="EMBL" id="KAK3802517.1"/>
    </source>
</evidence>
<keyword evidence="2" id="KW-1185">Reference proteome</keyword>
<protein>
    <submittedName>
        <fullName evidence="1">Uncharacterized protein</fullName>
    </submittedName>
</protein>
<comment type="caution">
    <text evidence="1">The sequence shown here is derived from an EMBL/GenBank/DDBJ whole genome shotgun (WGS) entry which is preliminary data.</text>
</comment>
<reference evidence="1" key="1">
    <citation type="journal article" date="2023" name="G3 (Bethesda)">
        <title>A reference genome for the long-term kleptoplast-retaining sea slug Elysia crispata morphotype clarki.</title>
        <authorList>
            <person name="Eastman K.E."/>
            <person name="Pendleton A.L."/>
            <person name="Shaikh M.A."/>
            <person name="Suttiyut T."/>
            <person name="Ogas R."/>
            <person name="Tomko P."/>
            <person name="Gavelis G."/>
            <person name="Widhalm J.R."/>
            <person name="Wisecaver J.H."/>
        </authorList>
    </citation>
    <scope>NUCLEOTIDE SEQUENCE</scope>
    <source>
        <strain evidence="1">ECLA1</strain>
    </source>
</reference>
<gene>
    <name evidence="1" type="ORF">RRG08_033177</name>
</gene>
<dbReference type="EMBL" id="JAWDGP010000228">
    <property type="protein sequence ID" value="KAK3802517.1"/>
    <property type="molecule type" value="Genomic_DNA"/>
</dbReference>
<evidence type="ECO:0000313" key="2">
    <source>
        <dbReference type="Proteomes" id="UP001283361"/>
    </source>
</evidence>